<dbReference type="InterPro" id="IPR007060">
    <property type="entry name" value="FtsL/DivIC"/>
</dbReference>
<dbReference type="GeneID" id="71512839"/>
<sequence length="126" mass="15260">MSAREKTVTRLDSNYMHQYDVYIERQKRKKQRLIRRLVLFSLIALLAIGSLTTYHFKQRDLRAEKMEEYEQLQDELATLKKDEKNMKEEITLLNDEEYVLEIARTNYFFSKEGELIFNIPQEKPSY</sequence>
<evidence type="ECO:0000256" key="2">
    <source>
        <dbReference type="SAM" id="Phobius"/>
    </source>
</evidence>
<evidence type="ECO:0000313" key="4">
    <source>
        <dbReference type="EMBL" id="MBD1224695.1"/>
    </source>
</evidence>
<reference evidence="4 6" key="2">
    <citation type="submission" date="2020-09" db="EMBL/GenBank/DDBJ databases">
        <title>Draft Genome Sequences of Oil-Oxidizing Bacteria Halomonas titanicae, Marinobacter lutaoensis, and Virgibacillus halodenitrificans Isolated from Highly Saline Environments.</title>
        <authorList>
            <person name="Grouzdev D.S."/>
            <person name="Sokolova D.S."/>
            <person name="Semenova E.M."/>
            <person name="Borzenkov I.A."/>
            <person name="Bidzhieva S.K."/>
            <person name="Poltaraus A.B."/>
            <person name="Nazina T.N."/>
        </authorList>
    </citation>
    <scope>NUCLEOTIDE SEQUENCE [LARGE SCALE GENOMIC DNA]</scope>
    <source>
        <strain evidence="4 6">VKM B-3472D</strain>
    </source>
</reference>
<organism evidence="3 5">
    <name type="scientific">Virgibacillus halodenitrificans</name>
    <name type="common">Bacillus halodenitrificans</name>
    <dbReference type="NCBI Taxonomy" id="1482"/>
    <lineage>
        <taxon>Bacteria</taxon>
        <taxon>Bacillati</taxon>
        <taxon>Bacillota</taxon>
        <taxon>Bacilli</taxon>
        <taxon>Bacillales</taxon>
        <taxon>Bacillaceae</taxon>
        <taxon>Virgibacillus</taxon>
    </lineage>
</organism>
<dbReference type="PANTHER" id="PTHR40027:SF1">
    <property type="entry name" value="CELL DIVISION PROTEIN DIVIC"/>
    <property type="match status" value="1"/>
</dbReference>
<evidence type="ECO:0000313" key="6">
    <source>
        <dbReference type="Proteomes" id="UP000621631"/>
    </source>
</evidence>
<dbReference type="KEGG" id="vhl:BME96_00410"/>
<keyword evidence="3" id="KW-0131">Cell cycle</keyword>
<dbReference type="EMBL" id="CP017962">
    <property type="protein sequence ID" value="APC46765.1"/>
    <property type="molecule type" value="Genomic_DNA"/>
</dbReference>
<gene>
    <name evidence="3" type="ORF">BME96_00410</name>
    <name evidence="4" type="ORF">IC602_18950</name>
</gene>
<feature type="coiled-coil region" evidence="1">
    <location>
        <begin position="62"/>
        <end position="96"/>
    </location>
</feature>
<keyword evidence="2" id="KW-1133">Transmembrane helix</keyword>
<keyword evidence="3" id="KW-0132">Cell division</keyword>
<keyword evidence="6" id="KW-1185">Reference proteome</keyword>
<dbReference type="RefSeq" id="WP_019376357.1">
    <property type="nucleotide sequence ID" value="NZ_CP017962.1"/>
</dbReference>
<dbReference type="AlphaFoldDB" id="A0AAC9NJC6"/>
<evidence type="ECO:0000313" key="5">
    <source>
        <dbReference type="Proteomes" id="UP000182945"/>
    </source>
</evidence>
<dbReference type="Pfam" id="PF04977">
    <property type="entry name" value="DivIC"/>
    <property type="match status" value="1"/>
</dbReference>
<evidence type="ECO:0000256" key="1">
    <source>
        <dbReference type="SAM" id="Coils"/>
    </source>
</evidence>
<dbReference type="GO" id="GO:0051301">
    <property type="term" value="P:cell division"/>
    <property type="evidence" value="ECO:0007669"/>
    <property type="project" value="UniProtKB-KW"/>
</dbReference>
<dbReference type="PANTHER" id="PTHR40027">
    <property type="entry name" value="CELL DIVISION PROTEIN DIVIC"/>
    <property type="match status" value="1"/>
</dbReference>
<dbReference type="Proteomes" id="UP000621631">
    <property type="component" value="Unassembled WGS sequence"/>
</dbReference>
<protein>
    <submittedName>
        <fullName evidence="3">Cell division protein</fullName>
    </submittedName>
    <submittedName>
        <fullName evidence="4">Septum formation initiator family protein</fullName>
    </submittedName>
</protein>
<evidence type="ECO:0000313" key="3">
    <source>
        <dbReference type="EMBL" id="APC46765.1"/>
    </source>
</evidence>
<keyword evidence="1" id="KW-0175">Coiled coil</keyword>
<reference evidence="3 5" key="1">
    <citation type="submission" date="2016-11" db="EMBL/GenBank/DDBJ databases">
        <title>Complete genome sequencing of Virgibacillus halodenitrificans PDB-F2.</title>
        <authorList>
            <person name="Sun Z."/>
            <person name="Zhou Y."/>
            <person name="Li H."/>
        </authorList>
    </citation>
    <scope>NUCLEOTIDE SEQUENCE [LARGE SCALE GENOMIC DNA]</scope>
    <source>
        <strain evidence="3 5">PDB-F2</strain>
    </source>
</reference>
<feature type="transmembrane region" description="Helical" evidence="2">
    <location>
        <begin position="37"/>
        <end position="56"/>
    </location>
</feature>
<name>A0AAC9NJC6_VIRHA</name>
<accession>A0AAC9NJC6</accession>
<keyword evidence="2" id="KW-0812">Transmembrane</keyword>
<dbReference type="Proteomes" id="UP000182945">
    <property type="component" value="Chromosome"/>
</dbReference>
<keyword evidence="2" id="KW-0472">Membrane</keyword>
<dbReference type="InterPro" id="IPR039076">
    <property type="entry name" value="DivIC"/>
</dbReference>
<proteinExistence type="predicted"/>
<dbReference type="EMBL" id="JACWEZ010000023">
    <property type="protein sequence ID" value="MBD1224695.1"/>
    <property type="molecule type" value="Genomic_DNA"/>
</dbReference>